<protein>
    <submittedName>
        <fullName evidence="11">Zinc finger CCCH domain-containing protein 18-like</fullName>
    </submittedName>
</protein>
<evidence type="ECO:0000256" key="2">
    <source>
        <dbReference type="ARBA" id="ARBA00022771"/>
    </source>
</evidence>
<dbReference type="AlphaFoldDB" id="A0AAQ3JMN8"/>
<dbReference type="Pfam" id="PF23182">
    <property type="entry name" value="PABC_AtC3H46"/>
    <property type="match status" value="1"/>
</dbReference>
<dbReference type="PANTHER" id="PTHR24009">
    <property type="entry name" value="RNA-BINDING (RRM/RBD/RNP MOTIFS)"/>
    <property type="match status" value="1"/>
</dbReference>
<dbReference type="EMBL" id="CP136890">
    <property type="protein sequence ID" value="WOK92397.1"/>
    <property type="molecule type" value="Genomic_DNA"/>
</dbReference>
<evidence type="ECO:0000256" key="4">
    <source>
        <dbReference type="ARBA" id="ARBA00022884"/>
    </source>
</evidence>
<keyword evidence="1 7" id="KW-0479">Metal-binding</keyword>
<dbReference type="Proteomes" id="UP001327560">
    <property type="component" value="Chromosome 1"/>
</dbReference>
<dbReference type="InterPro" id="IPR035979">
    <property type="entry name" value="RBD_domain_sf"/>
</dbReference>
<evidence type="ECO:0000256" key="6">
    <source>
        <dbReference type="PROSITE-ProRule" id="PRU00176"/>
    </source>
</evidence>
<dbReference type="InterPro" id="IPR034365">
    <property type="entry name" value="AtC3H46-like_RRM"/>
</dbReference>
<feature type="domain" description="HTH OST-type" evidence="10">
    <location>
        <begin position="222"/>
        <end position="305"/>
    </location>
</feature>
<feature type="zinc finger region" description="C3H1-type" evidence="7">
    <location>
        <begin position="168"/>
        <end position="195"/>
    </location>
</feature>
<accession>A0AAQ3JMN8</accession>
<evidence type="ECO:0000313" key="12">
    <source>
        <dbReference type="Proteomes" id="UP001327560"/>
    </source>
</evidence>
<organism evidence="11 12">
    <name type="scientific">Canna indica</name>
    <name type="common">Indian-shot</name>
    <dbReference type="NCBI Taxonomy" id="4628"/>
    <lineage>
        <taxon>Eukaryota</taxon>
        <taxon>Viridiplantae</taxon>
        <taxon>Streptophyta</taxon>
        <taxon>Embryophyta</taxon>
        <taxon>Tracheophyta</taxon>
        <taxon>Spermatophyta</taxon>
        <taxon>Magnoliopsida</taxon>
        <taxon>Liliopsida</taxon>
        <taxon>Zingiberales</taxon>
        <taxon>Cannaceae</taxon>
        <taxon>Canna</taxon>
    </lineage>
</organism>
<keyword evidence="5" id="KW-0238">DNA-binding</keyword>
<dbReference type="PROSITE" id="PS50102">
    <property type="entry name" value="RRM"/>
    <property type="match status" value="1"/>
</dbReference>
<dbReference type="PROSITE" id="PS51644">
    <property type="entry name" value="HTH_OST"/>
    <property type="match status" value="1"/>
</dbReference>
<dbReference type="InterPro" id="IPR036855">
    <property type="entry name" value="Znf_CCCH_sf"/>
</dbReference>
<dbReference type="SMART" id="SM00356">
    <property type="entry name" value="ZnF_C3H1"/>
    <property type="match status" value="1"/>
</dbReference>
<dbReference type="SUPFAM" id="SSF54928">
    <property type="entry name" value="RNA-binding domain, RBD"/>
    <property type="match status" value="1"/>
</dbReference>
<dbReference type="PROSITE" id="PS50103">
    <property type="entry name" value="ZF_C3H1"/>
    <property type="match status" value="1"/>
</dbReference>
<dbReference type="SUPFAM" id="SSF90229">
    <property type="entry name" value="CCCH zinc finger"/>
    <property type="match status" value="1"/>
</dbReference>
<evidence type="ECO:0000256" key="3">
    <source>
        <dbReference type="ARBA" id="ARBA00022833"/>
    </source>
</evidence>
<dbReference type="GO" id="GO:0003677">
    <property type="term" value="F:DNA binding"/>
    <property type="evidence" value="ECO:0007669"/>
    <property type="project" value="UniProtKB-KW"/>
</dbReference>
<dbReference type="InterPro" id="IPR012677">
    <property type="entry name" value="Nucleotide-bd_a/b_plait_sf"/>
</dbReference>
<evidence type="ECO:0000256" key="5">
    <source>
        <dbReference type="ARBA" id="ARBA00023125"/>
    </source>
</evidence>
<evidence type="ECO:0000256" key="7">
    <source>
        <dbReference type="PROSITE-ProRule" id="PRU00723"/>
    </source>
</evidence>
<dbReference type="SMART" id="SM00360">
    <property type="entry name" value="RRM"/>
    <property type="match status" value="1"/>
</dbReference>
<dbReference type="InterPro" id="IPR000504">
    <property type="entry name" value="RRM_dom"/>
</dbReference>
<feature type="domain" description="RRM" evidence="8">
    <location>
        <begin position="328"/>
        <end position="403"/>
    </location>
</feature>
<proteinExistence type="predicted"/>
<feature type="domain" description="C3H1-type" evidence="9">
    <location>
        <begin position="168"/>
        <end position="195"/>
    </location>
</feature>
<keyword evidence="2 7" id="KW-0863">Zinc-finger</keyword>
<dbReference type="Gene3D" id="2.30.30.1190">
    <property type="match status" value="1"/>
</dbReference>
<sequence>MEGGETMDFFELAKVIFTRVQKLHPDINVVKIIGYIFFKEPSMQEMFQLAFGPESALMSKVFDANTMLAMMPSKSCMPDTSSHMNLHTPYLDPQIAPEQHPPSHNFDYVPPAYTGSVGGYSFLNRPQGVEQMDSSNHIGNYYFQEARMSLSGGMASSRSNRRSYSLSDLTNKPCHYFNKGYCKHGVNCRYSHAQLLPEGYSHAFGPNMTEYANDEHSFTPKSLEKLEMEITELLRSKRGMPISIASLPMLYYEKYGRHLQAEGYLSESQRHGKAGLNLTKLLSHFKKSIRLLERPHGQHSVILAEDAPRLMEFRNERSNLGTPASSSHQIYLTFPAESTFTEDDVSNYFKQFGQVRDVRIPCQERRMYGFVSFVHSETVHTILAIGNPHYICGAQVLVKQYKEKPKVNDRTNPEKVKSITHYPSQYIEMDHDVRFGRGESDNSRLHRNHIAGDKELLMGFERLRLSSLNLQTKTPSPQRFLTQGMVDLNVSEGSNEFAMGPFNFSYAFDFVNNGSASDETTRQTSNSSSSDQDG</sequence>
<dbReference type="InterPro" id="IPR025605">
    <property type="entry name" value="OST-HTH/LOTUS_dom"/>
</dbReference>
<evidence type="ECO:0000313" key="11">
    <source>
        <dbReference type="EMBL" id="WOK92397.1"/>
    </source>
</evidence>
<evidence type="ECO:0000259" key="9">
    <source>
        <dbReference type="PROSITE" id="PS50103"/>
    </source>
</evidence>
<dbReference type="GO" id="GO:0008270">
    <property type="term" value="F:zinc ion binding"/>
    <property type="evidence" value="ECO:0007669"/>
    <property type="project" value="UniProtKB-KW"/>
</dbReference>
<evidence type="ECO:0000256" key="1">
    <source>
        <dbReference type="ARBA" id="ARBA00022723"/>
    </source>
</evidence>
<dbReference type="InterPro" id="IPR000571">
    <property type="entry name" value="Znf_CCCH"/>
</dbReference>
<reference evidence="11 12" key="1">
    <citation type="submission" date="2023-10" db="EMBL/GenBank/DDBJ databases">
        <title>Chromosome-scale genome assembly provides insights into flower coloration mechanisms of Canna indica.</title>
        <authorList>
            <person name="Li C."/>
        </authorList>
    </citation>
    <scope>NUCLEOTIDE SEQUENCE [LARGE SCALE GENOMIC DNA]</scope>
    <source>
        <tissue evidence="11">Flower</tissue>
    </source>
</reference>
<dbReference type="CDD" id="cd12458">
    <property type="entry name" value="RRM_AtC3H46_like"/>
    <property type="match status" value="1"/>
</dbReference>
<evidence type="ECO:0000259" key="8">
    <source>
        <dbReference type="PROSITE" id="PS50102"/>
    </source>
</evidence>
<evidence type="ECO:0000259" key="10">
    <source>
        <dbReference type="PROSITE" id="PS51644"/>
    </source>
</evidence>
<dbReference type="GO" id="GO:0003723">
    <property type="term" value="F:RNA binding"/>
    <property type="evidence" value="ECO:0007669"/>
    <property type="project" value="UniProtKB-UniRule"/>
</dbReference>
<dbReference type="PANTHER" id="PTHR24009:SF0">
    <property type="entry name" value="ZINC FINGER CCCH DOMAIN-CONTAINING PROTEIN 18"/>
    <property type="match status" value="1"/>
</dbReference>
<gene>
    <name evidence="11" type="ORF">Cni_G01088</name>
</gene>
<keyword evidence="4 6" id="KW-0694">RNA-binding</keyword>
<keyword evidence="12" id="KW-1185">Reference proteome</keyword>
<dbReference type="FunFam" id="3.30.70.330:FF:000678">
    <property type="entry name" value="zinc finger CCCH domain-containing protein 53-like isoform X2"/>
    <property type="match status" value="1"/>
</dbReference>
<dbReference type="Pfam" id="PF00076">
    <property type="entry name" value="RRM_1"/>
    <property type="match status" value="1"/>
</dbReference>
<dbReference type="InterPro" id="IPR056276">
    <property type="entry name" value="AtC3H46-like_PABC-like"/>
</dbReference>
<keyword evidence="3 7" id="KW-0862">Zinc</keyword>
<dbReference type="Pfam" id="PF00642">
    <property type="entry name" value="zf-CCCH"/>
    <property type="match status" value="1"/>
</dbReference>
<name>A0AAQ3JMN8_9LILI</name>
<dbReference type="Gene3D" id="3.30.70.330">
    <property type="match status" value="1"/>
</dbReference>